<feature type="short sequence motif" description="'KMSKS' region" evidence="9">
    <location>
        <begin position="576"/>
        <end position="580"/>
    </location>
</feature>
<dbReference type="PROSITE" id="PS00178">
    <property type="entry name" value="AA_TRNA_LIGASE_I"/>
    <property type="match status" value="1"/>
</dbReference>
<dbReference type="GO" id="GO:0004823">
    <property type="term" value="F:leucine-tRNA ligase activity"/>
    <property type="evidence" value="ECO:0007669"/>
    <property type="project" value="UniProtKB-UniRule"/>
</dbReference>
<evidence type="ECO:0000259" key="14">
    <source>
        <dbReference type="Pfam" id="PF13603"/>
    </source>
</evidence>
<name>A0A662DAT1_UNCAE</name>
<keyword evidence="3 9" id="KW-0436">Ligase</keyword>
<evidence type="ECO:0000313" key="15">
    <source>
        <dbReference type="EMBL" id="HDN85079.1"/>
    </source>
</evidence>
<evidence type="ECO:0000256" key="5">
    <source>
        <dbReference type="ARBA" id="ARBA00022840"/>
    </source>
</evidence>
<dbReference type="GO" id="GO:0005524">
    <property type="term" value="F:ATP binding"/>
    <property type="evidence" value="ECO:0007669"/>
    <property type="project" value="UniProtKB-UniRule"/>
</dbReference>
<dbReference type="SUPFAM" id="SSF50677">
    <property type="entry name" value="ValRS/IleRS/LeuRS editing domain"/>
    <property type="match status" value="1"/>
</dbReference>
<evidence type="ECO:0000256" key="6">
    <source>
        <dbReference type="ARBA" id="ARBA00022917"/>
    </source>
</evidence>
<evidence type="ECO:0000256" key="9">
    <source>
        <dbReference type="HAMAP-Rule" id="MF_00049"/>
    </source>
</evidence>
<evidence type="ECO:0000259" key="11">
    <source>
        <dbReference type="Pfam" id="PF00133"/>
    </source>
</evidence>
<dbReference type="Gene3D" id="1.10.730.10">
    <property type="entry name" value="Isoleucyl-tRNA Synthetase, Domain 1"/>
    <property type="match status" value="1"/>
</dbReference>
<dbReference type="NCBIfam" id="TIGR00396">
    <property type="entry name" value="leuS_bact"/>
    <property type="match status" value="1"/>
</dbReference>
<feature type="domain" description="Leucyl-tRNA synthetase editing" evidence="14">
    <location>
        <begin position="222"/>
        <end position="401"/>
    </location>
</feature>
<feature type="short sequence motif" description="'HIGH' region" evidence="9">
    <location>
        <begin position="42"/>
        <end position="52"/>
    </location>
</feature>
<dbReference type="EMBL" id="QMQB01000124">
    <property type="protein sequence ID" value="RLE12894.1"/>
    <property type="molecule type" value="Genomic_DNA"/>
</dbReference>
<dbReference type="GO" id="GO:0002161">
    <property type="term" value="F:aminoacyl-tRNA deacylase activity"/>
    <property type="evidence" value="ECO:0007669"/>
    <property type="project" value="InterPro"/>
</dbReference>
<dbReference type="CDD" id="cd07958">
    <property type="entry name" value="Anticodon_Ia_Leu_BEm"/>
    <property type="match status" value="1"/>
</dbReference>
<dbReference type="Proteomes" id="UP000267654">
    <property type="component" value="Unassembled WGS sequence"/>
</dbReference>
<dbReference type="FunFam" id="1.10.730.10:FF:000011">
    <property type="entry name" value="Leucine--tRNA ligase chloroplastic/mitochondrial"/>
    <property type="match status" value="1"/>
</dbReference>
<evidence type="ECO:0000259" key="12">
    <source>
        <dbReference type="Pfam" id="PF08264"/>
    </source>
</evidence>
<gene>
    <name evidence="9" type="primary">leuS</name>
    <name evidence="16" type="ORF">DRI96_03825</name>
    <name evidence="15" type="ORF">ENG47_04920</name>
</gene>
<reference evidence="15" key="2">
    <citation type="journal article" date="2020" name="mSystems">
        <title>Genome- and Community-Level Interaction Insights into Carbon Utilization and Element Cycling Functions of Hydrothermarchaeota in Hydrothermal Sediment.</title>
        <authorList>
            <person name="Zhou Z."/>
            <person name="Liu Y."/>
            <person name="Xu W."/>
            <person name="Pan J."/>
            <person name="Luo Z.H."/>
            <person name="Li M."/>
        </authorList>
    </citation>
    <scope>NUCLEOTIDE SEQUENCE [LARGE SCALE GENOMIC DNA]</scope>
    <source>
        <strain evidence="15">HyVt-219</strain>
    </source>
</reference>
<feature type="domain" description="Aminoacyl-tRNA synthetase class Ia" evidence="11">
    <location>
        <begin position="415"/>
        <end position="615"/>
    </location>
</feature>
<dbReference type="InterPro" id="IPR014729">
    <property type="entry name" value="Rossmann-like_a/b/a_fold"/>
</dbReference>
<evidence type="ECO:0000256" key="1">
    <source>
        <dbReference type="ARBA" id="ARBA00005594"/>
    </source>
</evidence>
<dbReference type="PANTHER" id="PTHR43740:SF2">
    <property type="entry name" value="LEUCINE--TRNA LIGASE, MITOCHONDRIAL"/>
    <property type="match status" value="1"/>
</dbReference>
<comment type="caution">
    <text evidence="16">The sequence shown here is derived from an EMBL/GenBank/DDBJ whole genome shotgun (WGS) entry which is preliminary data.</text>
</comment>
<evidence type="ECO:0000256" key="10">
    <source>
        <dbReference type="RuleBase" id="RU363035"/>
    </source>
</evidence>
<dbReference type="EMBL" id="DRBC01000300">
    <property type="protein sequence ID" value="HDN85079.1"/>
    <property type="molecule type" value="Genomic_DNA"/>
</dbReference>
<protein>
    <recommendedName>
        <fullName evidence="9">Leucine--tRNA ligase</fullName>
        <ecNumber evidence="9">6.1.1.4</ecNumber>
    </recommendedName>
    <alternativeName>
        <fullName evidence="9">Leucyl-tRNA synthetase</fullName>
        <shortName evidence="9">LeuRS</shortName>
    </alternativeName>
</protein>
<dbReference type="InterPro" id="IPR002300">
    <property type="entry name" value="aa-tRNA-synth_Ia"/>
</dbReference>
<dbReference type="InterPro" id="IPR025709">
    <property type="entry name" value="Leu_tRNA-synth_edit"/>
</dbReference>
<keyword evidence="6 9" id="KW-0648">Protein biosynthesis</keyword>
<dbReference type="InterPro" id="IPR009008">
    <property type="entry name" value="Val/Leu/Ile-tRNA-synth_edit"/>
</dbReference>
<keyword evidence="5 9" id="KW-0067">ATP-binding</keyword>
<feature type="domain" description="Methionyl/Leucyl tRNA synthetase" evidence="13">
    <location>
        <begin position="41"/>
        <end position="181"/>
    </location>
</feature>
<dbReference type="AlphaFoldDB" id="A0A662DAT1"/>
<feature type="binding site" evidence="9">
    <location>
        <position position="579"/>
    </location>
    <ligand>
        <name>ATP</name>
        <dbReference type="ChEBI" id="CHEBI:30616"/>
    </ligand>
</feature>
<dbReference type="Gene3D" id="3.10.20.590">
    <property type="match status" value="1"/>
</dbReference>
<reference evidence="16 17" key="1">
    <citation type="submission" date="2018-06" db="EMBL/GenBank/DDBJ databases">
        <title>Extensive metabolic versatility and redundancy in microbially diverse, dynamic hydrothermal sediments.</title>
        <authorList>
            <person name="Dombrowski N."/>
            <person name="Teske A."/>
            <person name="Baker B.J."/>
        </authorList>
    </citation>
    <scope>NUCLEOTIDE SEQUENCE [LARGE SCALE GENOMIC DNA]</scope>
    <source>
        <strain evidence="16">B19_G9</strain>
    </source>
</reference>
<dbReference type="InterPro" id="IPR015413">
    <property type="entry name" value="Methionyl/Leucyl_tRNA_Synth"/>
</dbReference>
<organism evidence="16 17">
    <name type="scientific">Aerophobetes bacterium</name>
    <dbReference type="NCBI Taxonomy" id="2030807"/>
    <lineage>
        <taxon>Bacteria</taxon>
        <taxon>Candidatus Aerophobota</taxon>
    </lineage>
</organism>
<dbReference type="GO" id="GO:0005829">
    <property type="term" value="C:cytosol"/>
    <property type="evidence" value="ECO:0007669"/>
    <property type="project" value="TreeGrafter"/>
</dbReference>
<dbReference type="Proteomes" id="UP000885660">
    <property type="component" value="Unassembled WGS sequence"/>
</dbReference>
<dbReference type="Gene3D" id="3.40.50.620">
    <property type="entry name" value="HUPs"/>
    <property type="match status" value="2"/>
</dbReference>
<dbReference type="SUPFAM" id="SSF47323">
    <property type="entry name" value="Anticodon-binding domain of a subclass of class I aminoacyl-tRNA synthetases"/>
    <property type="match status" value="1"/>
</dbReference>
<dbReference type="InterPro" id="IPR002302">
    <property type="entry name" value="Leu-tRNA-ligase"/>
</dbReference>
<dbReference type="Pfam" id="PF00133">
    <property type="entry name" value="tRNA-synt_1"/>
    <property type="match status" value="1"/>
</dbReference>
<evidence type="ECO:0000313" key="16">
    <source>
        <dbReference type="EMBL" id="RLE12894.1"/>
    </source>
</evidence>
<dbReference type="Pfam" id="PF13603">
    <property type="entry name" value="tRNA-synt_1_2"/>
    <property type="match status" value="1"/>
</dbReference>
<comment type="similarity">
    <text evidence="1 9 10">Belongs to the class-I aminoacyl-tRNA synthetase family.</text>
</comment>
<dbReference type="Pfam" id="PF09334">
    <property type="entry name" value="tRNA-synt_1g"/>
    <property type="match status" value="1"/>
</dbReference>
<keyword evidence="4 9" id="KW-0547">Nucleotide-binding</keyword>
<evidence type="ECO:0000256" key="7">
    <source>
        <dbReference type="ARBA" id="ARBA00023146"/>
    </source>
</evidence>
<dbReference type="SUPFAM" id="SSF52374">
    <property type="entry name" value="Nucleotidylyl transferase"/>
    <property type="match status" value="1"/>
</dbReference>
<dbReference type="CDD" id="cd00812">
    <property type="entry name" value="LeuRS_core"/>
    <property type="match status" value="1"/>
</dbReference>
<evidence type="ECO:0000256" key="3">
    <source>
        <dbReference type="ARBA" id="ARBA00022598"/>
    </source>
</evidence>
<dbReference type="PANTHER" id="PTHR43740">
    <property type="entry name" value="LEUCYL-TRNA SYNTHETASE"/>
    <property type="match status" value="1"/>
</dbReference>
<feature type="domain" description="Methionyl/Valyl/Leucyl/Isoleucyl-tRNA synthetase anticodon-binding" evidence="12">
    <location>
        <begin position="665"/>
        <end position="780"/>
    </location>
</feature>
<dbReference type="InterPro" id="IPR009080">
    <property type="entry name" value="tRNAsynth_Ia_anticodon-bd"/>
</dbReference>
<keyword evidence="2 9" id="KW-0963">Cytoplasm</keyword>
<sequence>MSVSDYNPEEIEKKWQKYWEEKKTFASYPYRRKKYYLLEMFPYTSGSIHIGHVRNYTIGDVVARYKLMHGFNVLHPIGFDAFGLPAENAAIDKGIHPRDWTYRNIDNLRYQLKRLGLSYDWSREVITCNKEYYRWNQWFFLKFYEKGLVYQKKAPANWCPTCRTVLANEQVIDGRCYRCETPVVQKDLKQWFFKITNYAEQLLEEIENLKDWPLTVKKMQINWIGRSEGMEINFELFPNGFKIPVYTTRPDTIFGATYLVLSPYHPLVEKAIKDEPSIKSEVEQMRKEQLIKGEVEKRGVQSSLWAINPVNKEKIPIWIANYVLMEYGTGAIMGVPAHDERDFEFAKKYNLPIKVVVSPPENNFSRGNLKQAYVGEGKMVNSDRFNGMLSKQAREKMSEWMQSMGIATPRVHYKLRDWCISRQRYWGTPIPIIYCDRCGTVPVPEKDLPVELPAEIEITGKGGSPLKNVESFVNCTCPYCGGKALRETDTMDTFVDSSWYFLRYASLKREKIPFDTREVNYWMPVDQYIGGIEHAILHLLYSRFFTRALRDIGLVKISEPFKRLLTQGMVIKDGAKMSKSKGNVVDPQKIIDKYGVDTLRGFILFAAPPDADLEWKEEGLQGVHRFLTRIWKLVVENEAGEWEDKFEKIYLNGKNREECELQRIVNRTIKKVSEDIENRFHFNTALASLMEFVNYLYRYSDKKSKIFKEALQILILLLYPFTPHIAQELASKMGLKEDLSHHSWPEYKKQLLESERATVVIQVNGKLRDKITVAPNESKENIEKEVLNREKIKKYTRGKVIKKIIYVPTKLMNIVVD</sequence>
<dbReference type="InterPro" id="IPR013155">
    <property type="entry name" value="M/V/L/I-tRNA-synth_anticd-bd"/>
</dbReference>
<evidence type="ECO:0000259" key="13">
    <source>
        <dbReference type="Pfam" id="PF09334"/>
    </source>
</evidence>
<accession>A0A662DAT1</accession>
<evidence type="ECO:0000256" key="8">
    <source>
        <dbReference type="ARBA" id="ARBA00047469"/>
    </source>
</evidence>
<dbReference type="FunFam" id="3.40.50.620:FF:000003">
    <property type="entry name" value="Leucine--tRNA ligase"/>
    <property type="match status" value="1"/>
</dbReference>
<dbReference type="GO" id="GO:0006429">
    <property type="term" value="P:leucyl-tRNA aminoacylation"/>
    <property type="evidence" value="ECO:0007669"/>
    <property type="project" value="UniProtKB-UniRule"/>
</dbReference>
<dbReference type="Pfam" id="PF08264">
    <property type="entry name" value="Anticodon_1"/>
    <property type="match status" value="1"/>
</dbReference>
<dbReference type="EC" id="6.1.1.4" evidence="9"/>
<proteinExistence type="inferred from homology"/>
<evidence type="ECO:0000256" key="2">
    <source>
        <dbReference type="ARBA" id="ARBA00022490"/>
    </source>
</evidence>
<evidence type="ECO:0000256" key="4">
    <source>
        <dbReference type="ARBA" id="ARBA00022741"/>
    </source>
</evidence>
<evidence type="ECO:0000313" key="17">
    <source>
        <dbReference type="Proteomes" id="UP000267654"/>
    </source>
</evidence>
<keyword evidence="7 9" id="KW-0030">Aminoacyl-tRNA synthetase</keyword>
<dbReference type="FunFam" id="3.40.50.620:FF:000100">
    <property type="entry name" value="probable leucine--tRNA ligase, mitochondrial"/>
    <property type="match status" value="1"/>
</dbReference>
<comment type="subcellular location">
    <subcellularLocation>
        <location evidence="9">Cytoplasm</location>
    </subcellularLocation>
</comment>
<comment type="catalytic activity">
    <reaction evidence="8 9">
        <text>tRNA(Leu) + L-leucine + ATP = L-leucyl-tRNA(Leu) + AMP + diphosphate</text>
        <dbReference type="Rhea" id="RHEA:11688"/>
        <dbReference type="Rhea" id="RHEA-COMP:9613"/>
        <dbReference type="Rhea" id="RHEA-COMP:9622"/>
        <dbReference type="ChEBI" id="CHEBI:30616"/>
        <dbReference type="ChEBI" id="CHEBI:33019"/>
        <dbReference type="ChEBI" id="CHEBI:57427"/>
        <dbReference type="ChEBI" id="CHEBI:78442"/>
        <dbReference type="ChEBI" id="CHEBI:78494"/>
        <dbReference type="ChEBI" id="CHEBI:456215"/>
        <dbReference type="EC" id="6.1.1.4"/>
    </reaction>
</comment>
<dbReference type="HAMAP" id="MF_00049_B">
    <property type="entry name" value="Leu_tRNA_synth_B"/>
    <property type="match status" value="1"/>
</dbReference>
<dbReference type="InterPro" id="IPR001412">
    <property type="entry name" value="aa-tRNA-synth_I_CS"/>
</dbReference>
<dbReference type="PRINTS" id="PR00985">
    <property type="entry name" value="TRNASYNTHLEU"/>
</dbReference>